<organism evidence="1 2">
    <name type="scientific">Panagrolaimus sp. JU765</name>
    <dbReference type="NCBI Taxonomy" id="591449"/>
    <lineage>
        <taxon>Eukaryota</taxon>
        <taxon>Metazoa</taxon>
        <taxon>Ecdysozoa</taxon>
        <taxon>Nematoda</taxon>
        <taxon>Chromadorea</taxon>
        <taxon>Rhabditida</taxon>
        <taxon>Tylenchina</taxon>
        <taxon>Panagrolaimomorpha</taxon>
        <taxon>Panagrolaimoidea</taxon>
        <taxon>Panagrolaimidae</taxon>
        <taxon>Panagrolaimus</taxon>
    </lineage>
</organism>
<sequence>MARAAILKKCDPIEYFDGFLATENFPDGRPIDKFSEIKIYPGTSWKKQRTVVSEHGNVVVSITGRLILQRDNDSPSMVFKFESPDKKAENSFSFVKTTLNSFVKSNVFFDRDQLKTDEEAFRYQLRFTITIFTAEGFIMNAILTGLNALLLQIKIPKNSFSFVKTTLNSFVKSNVFFDRDQLKTDEEAFRYQLRFTITIFTAEGFIMNAILTGLNALLLQIKIPKVEYQWLQTLERDEQTIDPKRIKINENDCSKLKLKEIPVYSVFGLYTLRGQDKLKLKEIPVYSVFGLYTLRGQDKPLLLSDPTFDMVPFCASIIEMICISKGQILLSNVTGNHTISPELFEEAAMKALEHHDEVVKSLNSYVKVLNLD</sequence>
<proteinExistence type="predicted"/>
<dbReference type="Proteomes" id="UP000887576">
    <property type="component" value="Unplaced"/>
</dbReference>
<evidence type="ECO:0000313" key="2">
    <source>
        <dbReference type="WBParaSite" id="JU765_v2.g12034.t3"/>
    </source>
</evidence>
<dbReference type="WBParaSite" id="JU765_v2.g12034.t3">
    <property type="protein sequence ID" value="JU765_v2.g12034.t3"/>
    <property type="gene ID" value="JU765_v2.g12034"/>
</dbReference>
<reference evidence="2" key="1">
    <citation type="submission" date="2022-11" db="UniProtKB">
        <authorList>
            <consortium name="WormBaseParasite"/>
        </authorList>
    </citation>
    <scope>IDENTIFICATION</scope>
</reference>
<accession>A0AC34Q1H4</accession>
<evidence type="ECO:0000313" key="1">
    <source>
        <dbReference type="Proteomes" id="UP000887576"/>
    </source>
</evidence>
<name>A0AC34Q1H4_9BILA</name>
<protein>
    <submittedName>
        <fullName evidence="2">Uncharacterized protein</fullName>
    </submittedName>
</protein>